<dbReference type="GO" id="GO:0005886">
    <property type="term" value="C:plasma membrane"/>
    <property type="evidence" value="ECO:0007669"/>
    <property type="project" value="UniProtKB-SubCell"/>
</dbReference>
<proteinExistence type="predicted"/>
<protein>
    <submittedName>
        <fullName evidence="9">Inner-membrane translocator</fullName>
    </submittedName>
</protein>
<keyword evidence="2" id="KW-0813">Transport</keyword>
<evidence type="ECO:0000256" key="5">
    <source>
        <dbReference type="ARBA" id="ARBA00022692"/>
    </source>
</evidence>
<organism evidence="9 10">
    <name type="scientific">Caballeronia terrestris</name>
    <dbReference type="NCBI Taxonomy" id="1226301"/>
    <lineage>
        <taxon>Bacteria</taxon>
        <taxon>Pseudomonadati</taxon>
        <taxon>Pseudomonadota</taxon>
        <taxon>Betaproteobacteria</taxon>
        <taxon>Burkholderiales</taxon>
        <taxon>Burkholderiaceae</taxon>
        <taxon>Caballeronia</taxon>
    </lineage>
</organism>
<evidence type="ECO:0000256" key="7">
    <source>
        <dbReference type="ARBA" id="ARBA00023136"/>
    </source>
</evidence>
<dbReference type="AlphaFoldDB" id="A0A158GMY7"/>
<keyword evidence="6 8" id="KW-1133">Transmembrane helix</keyword>
<gene>
    <name evidence="9" type="ORF">AWB67_01335</name>
</gene>
<dbReference type="RefSeq" id="WP_087655447.1">
    <property type="nucleotide sequence ID" value="NZ_FCOL02000005.1"/>
</dbReference>
<evidence type="ECO:0000313" key="10">
    <source>
        <dbReference type="Proteomes" id="UP000054925"/>
    </source>
</evidence>
<keyword evidence="3" id="KW-1003">Cell membrane</keyword>
<feature type="transmembrane region" description="Helical" evidence="8">
    <location>
        <begin position="285"/>
        <end position="310"/>
    </location>
</feature>
<evidence type="ECO:0000313" key="9">
    <source>
        <dbReference type="EMBL" id="SAL33181.1"/>
    </source>
</evidence>
<keyword evidence="10" id="KW-1185">Reference proteome</keyword>
<dbReference type="PANTHER" id="PTHR32196">
    <property type="entry name" value="ABC TRANSPORTER PERMEASE PROTEIN YPHD-RELATED-RELATED"/>
    <property type="match status" value="1"/>
</dbReference>
<name>A0A158GMY7_9BURK</name>
<dbReference type="Proteomes" id="UP000054925">
    <property type="component" value="Unassembled WGS sequence"/>
</dbReference>
<feature type="transmembrane region" description="Helical" evidence="8">
    <location>
        <begin position="70"/>
        <end position="102"/>
    </location>
</feature>
<feature type="transmembrane region" description="Helical" evidence="8">
    <location>
        <begin position="316"/>
        <end position="339"/>
    </location>
</feature>
<evidence type="ECO:0000256" key="3">
    <source>
        <dbReference type="ARBA" id="ARBA00022475"/>
    </source>
</evidence>
<sequence>MNTTPTSTAKTAERPRPSLLAWLVRFQSLLGLILVVVAGIVFSPRRHGHILFLGADNVANIIRSISETGILALGMTFVIIAAGIDLSVGAVLGLCSVLTATLLVNEGWGLWSTLSLVIATGVIFGAIQGLISARLRIQAFIVTLAGLQAARGLSLIASNNAFININYGTGPGSAPPAFGMLGERIGGVFPVATLVFVVLAVAAAFLLNNTRYGRYVVAVGGNEKAARLSGIPVNAIKISVYALTGFASAIAGIVHAGQFSFGSPNDGTGYELNAIAAVVIGGTDLFGGAGSMVGTIAGAVMLGALANILQLNDVSAAMQLLATGAIIVIAAALQTYVVGRGGAKR</sequence>
<dbReference type="OrthoDB" id="9799990at2"/>
<dbReference type="Pfam" id="PF02653">
    <property type="entry name" value="BPD_transp_2"/>
    <property type="match status" value="1"/>
</dbReference>
<keyword evidence="4" id="KW-0997">Cell inner membrane</keyword>
<dbReference type="PANTHER" id="PTHR32196:SF21">
    <property type="entry name" value="ABC TRANSPORTER PERMEASE PROTEIN YPHD-RELATED"/>
    <property type="match status" value="1"/>
</dbReference>
<evidence type="ECO:0000256" key="6">
    <source>
        <dbReference type="ARBA" id="ARBA00022989"/>
    </source>
</evidence>
<dbReference type="GO" id="GO:0022857">
    <property type="term" value="F:transmembrane transporter activity"/>
    <property type="evidence" value="ECO:0007669"/>
    <property type="project" value="InterPro"/>
</dbReference>
<dbReference type="EMBL" id="FCOL02000005">
    <property type="protein sequence ID" value="SAL33181.1"/>
    <property type="molecule type" value="Genomic_DNA"/>
</dbReference>
<comment type="subcellular location">
    <subcellularLocation>
        <location evidence="1">Cell membrane</location>
        <topology evidence="1">Multi-pass membrane protein</topology>
    </subcellularLocation>
</comment>
<keyword evidence="7 8" id="KW-0472">Membrane</keyword>
<dbReference type="InterPro" id="IPR001851">
    <property type="entry name" value="ABC_transp_permease"/>
</dbReference>
<evidence type="ECO:0000256" key="4">
    <source>
        <dbReference type="ARBA" id="ARBA00022519"/>
    </source>
</evidence>
<dbReference type="CDD" id="cd06579">
    <property type="entry name" value="TM_PBP1_transp_AraH_like"/>
    <property type="match status" value="1"/>
</dbReference>
<evidence type="ECO:0000256" key="8">
    <source>
        <dbReference type="SAM" id="Phobius"/>
    </source>
</evidence>
<feature type="transmembrane region" description="Helical" evidence="8">
    <location>
        <begin position="185"/>
        <end position="207"/>
    </location>
</feature>
<accession>A0A158GMY7</accession>
<evidence type="ECO:0000256" key="2">
    <source>
        <dbReference type="ARBA" id="ARBA00022448"/>
    </source>
</evidence>
<feature type="transmembrane region" description="Helical" evidence="8">
    <location>
        <begin position="108"/>
        <end position="127"/>
    </location>
</feature>
<comment type="caution">
    <text evidence="9">The sequence shown here is derived from an EMBL/GenBank/DDBJ whole genome shotgun (WGS) entry which is preliminary data.</text>
</comment>
<keyword evidence="5 8" id="KW-0812">Transmembrane</keyword>
<evidence type="ECO:0000256" key="1">
    <source>
        <dbReference type="ARBA" id="ARBA00004651"/>
    </source>
</evidence>
<reference evidence="9" key="1">
    <citation type="submission" date="2016-01" db="EMBL/GenBank/DDBJ databases">
        <authorList>
            <person name="Peeters C."/>
        </authorList>
    </citation>
    <scope>NUCLEOTIDE SEQUENCE [LARGE SCALE GENOMIC DNA]</scope>
    <source>
        <strain evidence="9">LMG 22937</strain>
    </source>
</reference>
<feature type="transmembrane region" description="Helical" evidence="8">
    <location>
        <begin position="20"/>
        <end position="42"/>
    </location>
</feature>